<accession>A0A502F665</accession>
<name>A0A502F665_9PROT</name>
<organism evidence="2 3">
    <name type="scientific">Muricoccus nepalensis</name>
    <dbReference type="NCBI Taxonomy" id="1854500"/>
    <lineage>
        <taxon>Bacteria</taxon>
        <taxon>Pseudomonadati</taxon>
        <taxon>Pseudomonadota</taxon>
        <taxon>Alphaproteobacteria</taxon>
        <taxon>Acetobacterales</taxon>
        <taxon>Roseomonadaceae</taxon>
        <taxon>Muricoccus</taxon>
    </lineage>
</organism>
<proteinExistence type="predicted"/>
<comment type="caution">
    <text evidence="2">The sequence shown here is derived from an EMBL/GenBank/DDBJ whole genome shotgun (WGS) entry which is preliminary data.</text>
</comment>
<reference evidence="2 3" key="1">
    <citation type="journal article" date="2019" name="Environ. Microbiol.">
        <title>Species interactions and distinct microbial communities in high Arctic permafrost affected cryosols are associated with the CH4 and CO2 gas fluxes.</title>
        <authorList>
            <person name="Altshuler I."/>
            <person name="Hamel J."/>
            <person name="Turney S."/>
            <person name="Magnuson E."/>
            <person name="Levesque R."/>
            <person name="Greer C."/>
            <person name="Whyte L.G."/>
        </authorList>
    </citation>
    <scope>NUCLEOTIDE SEQUENCE [LARGE SCALE GENOMIC DNA]</scope>
    <source>
        <strain evidence="2 3">S9.3B</strain>
    </source>
</reference>
<keyword evidence="1" id="KW-0812">Transmembrane</keyword>
<sequence>MKGGRWMRQQEDAATWSNRSALTMDDTRPEWEVEENPTEALLSGVLFGLLFAIPFWCALIWAMMWVGT</sequence>
<gene>
    <name evidence="2" type="ORF">EAH89_27780</name>
</gene>
<protein>
    <submittedName>
        <fullName evidence="2">Uncharacterized protein</fullName>
    </submittedName>
</protein>
<dbReference type="EMBL" id="RCZP01000057">
    <property type="protein sequence ID" value="TPG44221.1"/>
    <property type="molecule type" value="Genomic_DNA"/>
</dbReference>
<keyword evidence="1" id="KW-1133">Transmembrane helix</keyword>
<keyword evidence="1" id="KW-0472">Membrane</keyword>
<keyword evidence="3" id="KW-1185">Reference proteome</keyword>
<evidence type="ECO:0000313" key="3">
    <source>
        <dbReference type="Proteomes" id="UP000317078"/>
    </source>
</evidence>
<dbReference type="Proteomes" id="UP000317078">
    <property type="component" value="Unassembled WGS sequence"/>
</dbReference>
<evidence type="ECO:0000313" key="2">
    <source>
        <dbReference type="EMBL" id="TPG44221.1"/>
    </source>
</evidence>
<feature type="transmembrane region" description="Helical" evidence="1">
    <location>
        <begin position="40"/>
        <end position="66"/>
    </location>
</feature>
<evidence type="ECO:0000256" key="1">
    <source>
        <dbReference type="SAM" id="Phobius"/>
    </source>
</evidence>
<dbReference type="AlphaFoldDB" id="A0A502F665"/>